<dbReference type="InterPro" id="IPR035979">
    <property type="entry name" value="RBD_domain_sf"/>
</dbReference>
<evidence type="ECO:0000256" key="1">
    <source>
        <dbReference type="PROSITE-ProRule" id="PRU00176"/>
    </source>
</evidence>
<evidence type="ECO:0000259" key="3">
    <source>
        <dbReference type="PROSITE" id="PS50102"/>
    </source>
</evidence>
<dbReference type="InterPro" id="IPR012677">
    <property type="entry name" value="Nucleotide-bd_a/b_plait_sf"/>
</dbReference>
<dbReference type="EMBL" id="CAADRA010007509">
    <property type="protein sequence ID" value="VFU01761.1"/>
    <property type="molecule type" value="Genomic_DNA"/>
</dbReference>
<dbReference type="PANTHER" id="PTHR48034">
    <property type="entry name" value="TRANSFORMER-2 SEX-DETERMINING PROTEIN-RELATED"/>
    <property type="match status" value="1"/>
</dbReference>
<sequence>MSSDEGRHRDGARSRSRTKSPEPATNVGNSLYAAGLPIRLGKGEFEDLFAKYGRLASCDLIVDPISQESRGFGFVVYEDKRDADDAIAALHDKEIMGKRIRVEKSKRSKPHAKSPGQYLGPASANSKNRHREMQRERSRERRDRSRDRPRERSRSRGRDRDHHRDHRDRSRDRDSHHRRDDRSRDRRDRSRDRR</sequence>
<dbReference type="InterPro" id="IPR050441">
    <property type="entry name" value="RBM"/>
</dbReference>
<dbReference type="InterPro" id="IPR000504">
    <property type="entry name" value="RRM_dom"/>
</dbReference>
<keyword evidence="1" id="KW-0694">RNA-binding</keyword>
<feature type="compositionally biased region" description="Basic and acidic residues" evidence="2">
    <location>
        <begin position="131"/>
        <end position="194"/>
    </location>
</feature>
<keyword evidence="6" id="KW-1185">Reference proteome</keyword>
<evidence type="ECO:0000313" key="6">
    <source>
        <dbReference type="Proteomes" id="UP000332933"/>
    </source>
</evidence>
<feature type="domain" description="RRM" evidence="3">
    <location>
        <begin position="29"/>
        <end position="107"/>
    </location>
</feature>
<protein>
    <submittedName>
        <fullName evidence="5">Aste57867_25130 protein</fullName>
    </submittedName>
</protein>
<proteinExistence type="predicted"/>
<evidence type="ECO:0000313" key="4">
    <source>
        <dbReference type="EMBL" id="KAF0682831.1"/>
    </source>
</evidence>
<dbReference type="Pfam" id="PF00076">
    <property type="entry name" value="RRM_1"/>
    <property type="match status" value="1"/>
</dbReference>
<dbReference type="OrthoDB" id="6159137at2759"/>
<accession>A0A485LUH4</accession>
<dbReference type="CDD" id="cd00590">
    <property type="entry name" value="RRM_SF"/>
    <property type="match status" value="1"/>
</dbReference>
<dbReference type="PROSITE" id="PS50102">
    <property type="entry name" value="RRM"/>
    <property type="match status" value="1"/>
</dbReference>
<feature type="compositionally biased region" description="Basic and acidic residues" evidence="2">
    <location>
        <begin position="1"/>
        <end position="13"/>
    </location>
</feature>
<feature type="compositionally biased region" description="Basic and acidic residues" evidence="2">
    <location>
        <begin position="94"/>
        <end position="105"/>
    </location>
</feature>
<feature type="region of interest" description="Disordered" evidence="2">
    <location>
        <begin position="94"/>
        <end position="194"/>
    </location>
</feature>
<reference evidence="4" key="2">
    <citation type="submission" date="2019-06" db="EMBL/GenBank/DDBJ databases">
        <title>Genomics analysis of Aphanomyces spp. identifies a new class of oomycete effector associated with host adaptation.</title>
        <authorList>
            <person name="Gaulin E."/>
        </authorList>
    </citation>
    <scope>NUCLEOTIDE SEQUENCE</scope>
    <source>
        <strain evidence="4">CBS 578.67</strain>
    </source>
</reference>
<dbReference type="SUPFAM" id="SSF54928">
    <property type="entry name" value="RNA-binding domain, RBD"/>
    <property type="match status" value="1"/>
</dbReference>
<dbReference type="EMBL" id="VJMH01007483">
    <property type="protein sequence ID" value="KAF0682831.1"/>
    <property type="molecule type" value="Genomic_DNA"/>
</dbReference>
<evidence type="ECO:0000313" key="5">
    <source>
        <dbReference type="EMBL" id="VFU01761.1"/>
    </source>
</evidence>
<dbReference type="SMART" id="SM00360">
    <property type="entry name" value="RRM"/>
    <property type="match status" value="1"/>
</dbReference>
<gene>
    <name evidence="5" type="primary">Aste57867_25130</name>
    <name evidence="4" type="ORF">As57867_025052</name>
    <name evidence="5" type="ORF">ASTE57867_25130</name>
</gene>
<dbReference type="Gene3D" id="3.30.70.330">
    <property type="match status" value="1"/>
</dbReference>
<dbReference type="GO" id="GO:0003723">
    <property type="term" value="F:RNA binding"/>
    <property type="evidence" value="ECO:0007669"/>
    <property type="project" value="UniProtKB-UniRule"/>
</dbReference>
<name>A0A485LUH4_9STRA</name>
<organism evidence="5 6">
    <name type="scientific">Aphanomyces stellatus</name>
    <dbReference type="NCBI Taxonomy" id="120398"/>
    <lineage>
        <taxon>Eukaryota</taxon>
        <taxon>Sar</taxon>
        <taxon>Stramenopiles</taxon>
        <taxon>Oomycota</taxon>
        <taxon>Saprolegniomycetes</taxon>
        <taxon>Saprolegniales</taxon>
        <taxon>Verrucalvaceae</taxon>
        <taxon>Aphanomyces</taxon>
    </lineage>
</organism>
<dbReference type="Proteomes" id="UP000332933">
    <property type="component" value="Unassembled WGS sequence"/>
</dbReference>
<dbReference type="AlphaFoldDB" id="A0A485LUH4"/>
<reference evidence="5 6" key="1">
    <citation type="submission" date="2019-03" db="EMBL/GenBank/DDBJ databases">
        <authorList>
            <person name="Gaulin E."/>
            <person name="Dumas B."/>
        </authorList>
    </citation>
    <scope>NUCLEOTIDE SEQUENCE [LARGE SCALE GENOMIC DNA]</scope>
    <source>
        <strain evidence="5">CBS 568.67</strain>
    </source>
</reference>
<feature type="region of interest" description="Disordered" evidence="2">
    <location>
        <begin position="1"/>
        <end position="31"/>
    </location>
</feature>
<evidence type="ECO:0000256" key="2">
    <source>
        <dbReference type="SAM" id="MobiDB-lite"/>
    </source>
</evidence>